<dbReference type="AlphaFoldDB" id="A0A560WHA8"/>
<dbReference type="RefSeq" id="WP_144855293.1">
    <property type="nucleotide sequence ID" value="NZ_BAAAYT010000002.1"/>
</dbReference>
<dbReference type="Proteomes" id="UP000315628">
    <property type="component" value="Unassembled WGS sequence"/>
</dbReference>
<keyword evidence="2" id="KW-1185">Reference proteome</keyword>
<reference evidence="1 2" key="1">
    <citation type="submission" date="2019-06" db="EMBL/GenBank/DDBJ databases">
        <title>Sequencing the genomes of 1000 actinobacteria strains.</title>
        <authorList>
            <person name="Klenk H.-P."/>
        </authorList>
    </citation>
    <scope>NUCLEOTIDE SEQUENCE [LARGE SCALE GENOMIC DNA]</scope>
    <source>
        <strain evidence="1 2">DSM 18935</strain>
    </source>
</reference>
<dbReference type="PROSITE" id="PS51257">
    <property type="entry name" value="PROKAR_LIPOPROTEIN"/>
    <property type="match status" value="1"/>
</dbReference>
<dbReference type="EMBL" id="VIUW01000001">
    <property type="protein sequence ID" value="TWD16940.1"/>
    <property type="molecule type" value="Genomic_DNA"/>
</dbReference>
<comment type="caution">
    <text evidence="1">The sequence shown here is derived from an EMBL/GenBank/DDBJ whole genome shotgun (WGS) entry which is preliminary data.</text>
</comment>
<sequence length="212" mass="22923">MARWAGVTGAALLTLTACGMSGAERPGEDSADRRAATTSVERFGPQAWGLGEPIARARKDVCQEGQRNWKVTEARYACTVGYSWVLDGASGPDEVSAVLSTLHQTARDLGCKARPKSDLTRAQRYWREEIQTEPASLPSGRYECEGVTLELSPLGPEDPYVEPISLVGSLTGGDVATRVLDEFPDDLERRVESSAQVMLVQVSATATYDVQD</sequence>
<evidence type="ECO:0000313" key="2">
    <source>
        <dbReference type="Proteomes" id="UP000315628"/>
    </source>
</evidence>
<evidence type="ECO:0000313" key="1">
    <source>
        <dbReference type="EMBL" id="TWD16940.1"/>
    </source>
</evidence>
<protein>
    <recommendedName>
        <fullName evidence="3">Lipoprotein</fullName>
    </recommendedName>
</protein>
<accession>A0A560WHA8</accession>
<dbReference type="OrthoDB" id="9987772at2"/>
<organism evidence="1 2">
    <name type="scientific">Marihabitans asiaticum</name>
    <dbReference type="NCBI Taxonomy" id="415218"/>
    <lineage>
        <taxon>Bacteria</taxon>
        <taxon>Bacillati</taxon>
        <taxon>Actinomycetota</taxon>
        <taxon>Actinomycetes</taxon>
        <taxon>Micrococcales</taxon>
        <taxon>Intrasporangiaceae</taxon>
        <taxon>Marihabitans</taxon>
    </lineage>
</organism>
<gene>
    <name evidence="1" type="ORF">FB557_0486</name>
</gene>
<evidence type="ECO:0008006" key="3">
    <source>
        <dbReference type="Google" id="ProtNLM"/>
    </source>
</evidence>
<proteinExistence type="predicted"/>
<name>A0A560WHA8_9MICO</name>